<proteinExistence type="predicted"/>
<name>A0A1B7TGZ0_9ASCO</name>
<reference evidence="2" key="1">
    <citation type="journal article" date="2016" name="Proc. Natl. Acad. Sci. U.S.A.">
        <title>Comparative genomics of biotechnologically important yeasts.</title>
        <authorList>
            <person name="Riley R."/>
            <person name="Haridas S."/>
            <person name="Wolfe K.H."/>
            <person name="Lopes M.R."/>
            <person name="Hittinger C.T."/>
            <person name="Goeker M."/>
            <person name="Salamov A.A."/>
            <person name="Wisecaver J.H."/>
            <person name="Long T.M."/>
            <person name="Calvey C.H."/>
            <person name="Aerts A.L."/>
            <person name="Barry K.W."/>
            <person name="Choi C."/>
            <person name="Clum A."/>
            <person name="Coughlan A.Y."/>
            <person name="Deshpande S."/>
            <person name="Douglass A.P."/>
            <person name="Hanson S.J."/>
            <person name="Klenk H.-P."/>
            <person name="LaButti K.M."/>
            <person name="Lapidus A."/>
            <person name="Lindquist E.A."/>
            <person name="Lipzen A.M."/>
            <person name="Meier-Kolthoff J.P."/>
            <person name="Ohm R.A."/>
            <person name="Otillar R.P."/>
            <person name="Pangilinan J.L."/>
            <person name="Peng Y."/>
            <person name="Rokas A."/>
            <person name="Rosa C.A."/>
            <person name="Scheuner C."/>
            <person name="Sibirny A.A."/>
            <person name="Slot J.C."/>
            <person name="Stielow J.B."/>
            <person name="Sun H."/>
            <person name="Kurtzman C.P."/>
            <person name="Blackwell M."/>
            <person name="Grigoriev I.V."/>
            <person name="Jeffries T.W."/>
        </authorList>
    </citation>
    <scope>NUCLEOTIDE SEQUENCE [LARGE SCALE GENOMIC DNA]</scope>
    <source>
        <strain evidence="2">NRRL Y-1626</strain>
    </source>
</reference>
<dbReference type="InterPro" id="IPR016024">
    <property type="entry name" value="ARM-type_fold"/>
</dbReference>
<dbReference type="GO" id="GO:0005085">
    <property type="term" value="F:guanyl-nucleotide exchange factor activity"/>
    <property type="evidence" value="ECO:0007669"/>
    <property type="project" value="InterPro"/>
</dbReference>
<dbReference type="Proteomes" id="UP000092321">
    <property type="component" value="Unassembled WGS sequence"/>
</dbReference>
<sequence length="617" mass="71987">MGMDFESLLFELTPLFDSNVQNQTLHQNILTSLDKLAVVLRSEFNRDLVRESGLLSKLCNVQFEIDITDIFSEIIRCLANAVADNDSNREIIIKNTDLLNTVKKIIDNFDYLTDATDSFEICKRSLILLRNLFIEEIPKDKQVLESFVSSFMSYILNNCQNISINLNNEYLSEVSKIVYDLLSSFLDDEKIYTEQTFYENCVPPYPQMLTLLEEYSKRITKMGDLFKDHREGEEQEEKDDEEYEEPSDLTNIIFMSEIIEKILKKSIQLTEENESLNGLKLLLSSLNNLENCNFQFPSKLILLRRISFIIQCVTSNLALDLPDNDFRNQLSFDLTIYSFENIFNLFQVISKDESVKNYQISVLSFIISNMLDDKTNLKKWQSAYSITKYIHLVYETYQYSDPYLYIPILDLIRKSVSIVNIIDDTKALELVWKFANDHIVERLDLIQDLARFYKLMMNKLLAIEYGQLLFESNILTYEKLYCKDYVMMILLISKLSKYLLQSDNNKKLFELIDKSIDGVTNENEKVSTVLPEFFKAIGVYIREYSLINNNNLVFYLSENKLNFIHLLKIVVNDKEHQSPATLNNLKFCIGMVISNENVKSKFEEEDISILKGLFGNI</sequence>
<dbReference type="EMBL" id="LXPE01000005">
    <property type="protein sequence ID" value="OBA28003.1"/>
    <property type="molecule type" value="Genomic_DNA"/>
</dbReference>
<organism evidence="1 2">
    <name type="scientific">Hanseniaspora valbyensis NRRL Y-1626</name>
    <dbReference type="NCBI Taxonomy" id="766949"/>
    <lineage>
        <taxon>Eukaryota</taxon>
        <taxon>Fungi</taxon>
        <taxon>Dikarya</taxon>
        <taxon>Ascomycota</taxon>
        <taxon>Saccharomycotina</taxon>
        <taxon>Saccharomycetes</taxon>
        <taxon>Saccharomycodales</taxon>
        <taxon>Saccharomycodaceae</taxon>
        <taxon>Hanseniaspora</taxon>
    </lineage>
</organism>
<dbReference type="AlphaFoldDB" id="A0A1B7TGZ0"/>
<gene>
    <name evidence="1" type="ORF">HANVADRAFT_51738</name>
</gene>
<keyword evidence="2" id="KW-1185">Reference proteome</keyword>
<accession>A0A1B7TGZ0</accession>
<protein>
    <submittedName>
        <fullName evidence="1">Uncharacterized protein</fullName>
    </submittedName>
</protein>
<dbReference type="SUPFAM" id="SSF48371">
    <property type="entry name" value="ARM repeat"/>
    <property type="match status" value="1"/>
</dbReference>
<dbReference type="InterPro" id="IPR040144">
    <property type="entry name" value="RAP1GDS1"/>
</dbReference>
<evidence type="ECO:0000313" key="2">
    <source>
        <dbReference type="Proteomes" id="UP000092321"/>
    </source>
</evidence>
<evidence type="ECO:0000313" key="1">
    <source>
        <dbReference type="EMBL" id="OBA28003.1"/>
    </source>
</evidence>
<dbReference type="PANTHER" id="PTHR10957">
    <property type="entry name" value="RAP1 GTPASE-GDP DISSOCIATION STIMULATOR 1"/>
    <property type="match status" value="1"/>
</dbReference>
<comment type="caution">
    <text evidence="1">The sequence shown here is derived from an EMBL/GenBank/DDBJ whole genome shotgun (WGS) entry which is preliminary data.</text>
</comment>
<dbReference type="InterPro" id="IPR011989">
    <property type="entry name" value="ARM-like"/>
</dbReference>
<dbReference type="OrthoDB" id="4059796at2759"/>
<dbReference type="Gene3D" id="1.25.10.10">
    <property type="entry name" value="Leucine-rich Repeat Variant"/>
    <property type="match status" value="1"/>
</dbReference>